<sequence length="246" mass="28508">MATSVSFQPRLPARIQFRCHTPRQFIPVRRMTAVHAFRRRDFDMLAERITSIDTWKAAWRRANDGFENFVFETKKTAERIDRRYGLVQRLSAAAESTTYRAREIDREFEITSRWRTFTFDFRRNLPMYKKTLKDFLDTPLGKTLGTGVFIWFAVSGLLFRFLVFGILVLPIAAPLLAGLVANTLVINGECPACRRQFIGYKMQTICCTSCGSIVWKPQSDFFSKGSRRTKSSKSQPDVIDVEFEEK</sequence>
<feature type="transmembrane region" description="Helical" evidence="1">
    <location>
        <begin position="164"/>
        <end position="186"/>
    </location>
</feature>
<accession>A0AAV0FYN9</accession>
<dbReference type="Proteomes" id="UP001152523">
    <property type="component" value="Unassembled WGS sequence"/>
</dbReference>
<evidence type="ECO:0000313" key="4">
    <source>
        <dbReference type="Proteomes" id="UP001152523"/>
    </source>
</evidence>
<organism evidence="3 4">
    <name type="scientific">Cuscuta epithymum</name>
    <dbReference type="NCBI Taxonomy" id="186058"/>
    <lineage>
        <taxon>Eukaryota</taxon>
        <taxon>Viridiplantae</taxon>
        <taxon>Streptophyta</taxon>
        <taxon>Embryophyta</taxon>
        <taxon>Tracheophyta</taxon>
        <taxon>Spermatophyta</taxon>
        <taxon>Magnoliopsida</taxon>
        <taxon>eudicotyledons</taxon>
        <taxon>Gunneridae</taxon>
        <taxon>Pentapetalae</taxon>
        <taxon>asterids</taxon>
        <taxon>lamiids</taxon>
        <taxon>Solanales</taxon>
        <taxon>Convolvulaceae</taxon>
        <taxon>Cuscuteae</taxon>
        <taxon>Cuscuta</taxon>
        <taxon>Cuscuta subgen. Cuscuta</taxon>
    </lineage>
</organism>
<keyword evidence="1" id="KW-0812">Transmembrane</keyword>
<evidence type="ECO:0000313" key="3">
    <source>
        <dbReference type="EMBL" id="CAH9140813.1"/>
    </source>
</evidence>
<dbReference type="EMBL" id="CAMAPF010001027">
    <property type="protein sequence ID" value="CAH9140813.1"/>
    <property type="molecule type" value="Genomic_DNA"/>
</dbReference>
<protein>
    <submittedName>
        <fullName evidence="3">Uncharacterized protein</fullName>
    </submittedName>
</protein>
<dbReference type="PANTHER" id="PTHR36356:SF1">
    <property type="entry name" value="EXPRESSED PROTEIN"/>
    <property type="match status" value="1"/>
</dbReference>
<evidence type="ECO:0000313" key="2">
    <source>
        <dbReference type="EMBL" id="CAH9070786.1"/>
    </source>
</evidence>
<feature type="transmembrane region" description="Helical" evidence="1">
    <location>
        <begin position="139"/>
        <end position="158"/>
    </location>
</feature>
<name>A0AAV0FYN9_9ASTE</name>
<dbReference type="GO" id="GO:0009507">
    <property type="term" value="C:chloroplast"/>
    <property type="evidence" value="ECO:0007669"/>
    <property type="project" value="TreeGrafter"/>
</dbReference>
<dbReference type="EMBL" id="CAMAPF010000018">
    <property type="protein sequence ID" value="CAH9070786.1"/>
    <property type="molecule type" value="Genomic_DNA"/>
</dbReference>
<keyword evidence="1" id="KW-0472">Membrane</keyword>
<keyword evidence="4" id="KW-1185">Reference proteome</keyword>
<dbReference type="AlphaFoldDB" id="A0AAV0FYN9"/>
<gene>
    <name evidence="2" type="ORF">CEPIT_LOCUS3598</name>
    <name evidence="3" type="ORF">CEPIT_LOCUS38645</name>
</gene>
<evidence type="ECO:0000256" key="1">
    <source>
        <dbReference type="SAM" id="Phobius"/>
    </source>
</evidence>
<keyword evidence="1" id="KW-1133">Transmembrane helix</keyword>
<comment type="caution">
    <text evidence="3">The sequence shown here is derived from an EMBL/GenBank/DDBJ whole genome shotgun (WGS) entry which is preliminary data.</text>
</comment>
<reference evidence="3" key="1">
    <citation type="submission" date="2022-07" db="EMBL/GenBank/DDBJ databases">
        <authorList>
            <person name="Macas J."/>
            <person name="Novak P."/>
            <person name="Neumann P."/>
        </authorList>
    </citation>
    <scope>NUCLEOTIDE SEQUENCE</scope>
</reference>
<dbReference type="PANTHER" id="PTHR36356">
    <property type="entry name" value="EXPRESSED PROTEIN"/>
    <property type="match status" value="1"/>
</dbReference>
<proteinExistence type="predicted"/>